<dbReference type="EMBL" id="BEXD01002957">
    <property type="protein sequence ID" value="GBB99858.1"/>
    <property type="molecule type" value="Genomic_DNA"/>
</dbReference>
<dbReference type="OrthoDB" id="10044727at2759"/>
<dbReference type="PANTHER" id="PTHR35871:SF1">
    <property type="entry name" value="CXC1-LIKE CYSTEINE CLUSTER ASSOCIATED WITH KDZ TRANSPOSASES DOMAIN-CONTAINING PROTEIN"/>
    <property type="match status" value="1"/>
</dbReference>
<organism evidence="1 3">
    <name type="scientific">Rhizophagus clarus</name>
    <dbReference type="NCBI Taxonomy" id="94130"/>
    <lineage>
        <taxon>Eukaryota</taxon>
        <taxon>Fungi</taxon>
        <taxon>Fungi incertae sedis</taxon>
        <taxon>Mucoromycota</taxon>
        <taxon>Glomeromycotina</taxon>
        <taxon>Glomeromycetes</taxon>
        <taxon>Glomerales</taxon>
        <taxon>Glomeraceae</taxon>
        <taxon>Rhizophagus</taxon>
    </lineage>
</organism>
<dbReference type="EMBL" id="BLAL01000058">
    <property type="protein sequence ID" value="GES81875.1"/>
    <property type="molecule type" value="Genomic_DNA"/>
</dbReference>
<dbReference type="AlphaFoldDB" id="A0A2Z6S6V7"/>
<proteinExistence type="predicted"/>
<name>A0A2Z6S6V7_9GLOM</name>
<dbReference type="STRING" id="94130.A0A2Z6S6V7"/>
<dbReference type="Proteomes" id="UP000247702">
    <property type="component" value="Unassembled WGS sequence"/>
</dbReference>
<dbReference type="Proteomes" id="UP000615446">
    <property type="component" value="Unassembled WGS sequence"/>
</dbReference>
<evidence type="ECO:0000313" key="2">
    <source>
        <dbReference type="EMBL" id="GES81875.1"/>
    </source>
</evidence>
<dbReference type="PANTHER" id="PTHR35871">
    <property type="entry name" value="EXPRESSED PROTEIN"/>
    <property type="match status" value="1"/>
</dbReference>
<accession>A0A2Z6S6V7</accession>
<protein>
    <submittedName>
        <fullName evidence="1">Uncharacterized protein</fullName>
    </submittedName>
</protein>
<sequence length="210" mass="24399">MLIYEKFMLAFAGENMKQKNSVLLPNEKLHILITHDECLFYINDNKLIGWAPIGEPSLRKKGQEKSIMVSDFLLEIDRRLKLNENEILLYSEVPVKARKFLRSGKNEEGWWTAEYLLNQVINYAILIFEAKYSNAIGIFAFDNNTNHRTMAKDTLNVNNINVNPKGKQVRMRSTFFSSNNTFQSIVFLFNHPVFLNQPKGIKQILIKRGL</sequence>
<keyword evidence="3" id="KW-1185">Reference proteome</keyword>
<reference evidence="2" key="2">
    <citation type="submission" date="2019-10" db="EMBL/GenBank/DDBJ databases">
        <title>Conservation and host-specific expression of non-tandemly repeated heterogenous ribosome RNA gene in arbuscular mycorrhizal fungi.</title>
        <authorList>
            <person name="Maeda T."/>
            <person name="Kobayashi Y."/>
            <person name="Nakagawa T."/>
            <person name="Ezawa T."/>
            <person name="Yamaguchi K."/>
            <person name="Bino T."/>
            <person name="Nishimoto Y."/>
            <person name="Shigenobu S."/>
            <person name="Kawaguchi M."/>
        </authorList>
    </citation>
    <scope>NUCLEOTIDE SEQUENCE</scope>
    <source>
        <strain evidence="2">HR1</strain>
    </source>
</reference>
<evidence type="ECO:0000313" key="3">
    <source>
        <dbReference type="Proteomes" id="UP000247702"/>
    </source>
</evidence>
<gene>
    <name evidence="2" type="ORF">RCL2_000911500</name>
    <name evidence="1" type="ORF">RclHR1_03660005</name>
</gene>
<comment type="caution">
    <text evidence="1">The sequence shown here is derived from an EMBL/GenBank/DDBJ whole genome shotgun (WGS) entry which is preliminary data.</text>
</comment>
<evidence type="ECO:0000313" key="1">
    <source>
        <dbReference type="EMBL" id="GBB99858.1"/>
    </source>
</evidence>
<reference evidence="1 3" key="1">
    <citation type="submission" date="2017-11" db="EMBL/GenBank/DDBJ databases">
        <title>The genome of Rhizophagus clarus HR1 reveals common genetic basis of auxotrophy among arbuscular mycorrhizal fungi.</title>
        <authorList>
            <person name="Kobayashi Y."/>
        </authorList>
    </citation>
    <scope>NUCLEOTIDE SEQUENCE [LARGE SCALE GENOMIC DNA]</scope>
    <source>
        <strain evidence="1 3">HR1</strain>
    </source>
</reference>